<accession>A0A3R9KW53</accession>
<dbReference type="PANTHER" id="PTHR13789:SF309">
    <property type="entry name" value="PUTATIVE (AFU_ORTHOLOGUE AFUA_6G14510)-RELATED"/>
    <property type="match status" value="1"/>
</dbReference>
<dbReference type="OrthoDB" id="9766816at2"/>
<dbReference type="GO" id="GO:0004497">
    <property type="term" value="F:monooxygenase activity"/>
    <property type="evidence" value="ECO:0007669"/>
    <property type="project" value="UniProtKB-KW"/>
</dbReference>
<dbReference type="PANTHER" id="PTHR13789">
    <property type="entry name" value="MONOOXYGENASE"/>
    <property type="match status" value="1"/>
</dbReference>
<evidence type="ECO:0000256" key="1">
    <source>
        <dbReference type="ARBA" id="ARBA00023002"/>
    </source>
</evidence>
<sequence length="167" mass="19214">MCSKKAEHTREDLAKWTPIDLLFNFFYYHEPIQELLESTAPENILFDKLYEVKNVEHIHTGQIILLGDAANASIPNIGQGASQAVEDAVYLAKWVSTVSPVEDAILKYEQHRQERIKRIKDDMKLYGLAARIDFPLLCSLRNKMMQLTPASYHSGKLRKIIEIEEEL</sequence>
<dbReference type="EMBL" id="RSFW01000011">
    <property type="protein sequence ID" value="RSD27537.1"/>
    <property type="molecule type" value="Genomic_DNA"/>
</dbReference>
<protein>
    <recommendedName>
        <fullName evidence="3">FAD-binding domain-containing protein</fullName>
    </recommendedName>
</protein>
<gene>
    <name evidence="4" type="ORF">EJA10_09215</name>
</gene>
<name>A0A3R9KW53_9BACI</name>
<reference evidence="5" key="1">
    <citation type="submission" date="2018-12" db="EMBL/GenBank/DDBJ databases">
        <title>Bacillus chawlae sp. nov., Bacillus glennii sp. nov., and Bacillus saganii sp. nov. Isolated from the Vehicle Assembly Building at Kennedy Space Center where the Viking Spacecraft were Assembled.</title>
        <authorList>
            <person name="Seuylemezian A."/>
            <person name="Vaishampayan P."/>
        </authorList>
    </citation>
    <scope>NUCLEOTIDE SEQUENCE [LARGE SCALE GENOMIC DNA]</scope>
    <source>
        <strain evidence="5">DSM 13966</strain>
    </source>
</reference>
<dbReference type="InterPro" id="IPR036188">
    <property type="entry name" value="FAD/NAD-bd_sf"/>
</dbReference>
<organism evidence="4 5">
    <name type="scientific">Mesobacillus subterraneus</name>
    <dbReference type="NCBI Taxonomy" id="285983"/>
    <lineage>
        <taxon>Bacteria</taxon>
        <taxon>Bacillati</taxon>
        <taxon>Bacillota</taxon>
        <taxon>Bacilli</taxon>
        <taxon>Bacillales</taxon>
        <taxon>Bacillaceae</taxon>
        <taxon>Mesobacillus</taxon>
    </lineage>
</organism>
<dbReference type="InterPro" id="IPR002938">
    <property type="entry name" value="FAD-bd"/>
</dbReference>
<evidence type="ECO:0000313" key="4">
    <source>
        <dbReference type="EMBL" id="RSD27537.1"/>
    </source>
</evidence>
<comment type="caution">
    <text evidence="4">The sequence shown here is derived from an EMBL/GenBank/DDBJ whole genome shotgun (WGS) entry which is preliminary data.</text>
</comment>
<dbReference type="SUPFAM" id="SSF51905">
    <property type="entry name" value="FAD/NAD(P)-binding domain"/>
    <property type="match status" value="1"/>
</dbReference>
<dbReference type="InterPro" id="IPR050493">
    <property type="entry name" value="FAD-dep_Monooxygenase_BioMet"/>
</dbReference>
<dbReference type="Pfam" id="PF01494">
    <property type="entry name" value="FAD_binding_3"/>
    <property type="match status" value="1"/>
</dbReference>
<dbReference type="AlphaFoldDB" id="A0A3R9KW53"/>
<evidence type="ECO:0000256" key="2">
    <source>
        <dbReference type="ARBA" id="ARBA00023033"/>
    </source>
</evidence>
<feature type="domain" description="FAD-binding" evidence="3">
    <location>
        <begin position="55"/>
        <end position="119"/>
    </location>
</feature>
<proteinExistence type="predicted"/>
<keyword evidence="2" id="KW-0503">Monooxygenase</keyword>
<dbReference type="Proteomes" id="UP000279911">
    <property type="component" value="Unassembled WGS sequence"/>
</dbReference>
<evidence type="ECO:0000259" key="3">
    <source>
        <dbReference type="Pfam" id="PF01494"/>
    </source>
</evidence>
<dbReference type="Gene3D" id="3.50.50.60">
    <property type="entry name" value="FAD/NAD(P)-binding domain"/>
    <property type="match status" value="1"/>
</dbReference>
<evidence type="ECO:0000313" key="5">
    <source>
        <dbReference type="Proteomes" id="UP000279911"/>
    </source>
</evidence>
<keyword evidence="1" id="KW-0560">Oxidoreductase</keyword>
<dbReference type="GO" id="GO:0071949">
    <property type="term" value="F:FAD binding"/>
    <property type="evidence" value="ECO:0007669"/>
    <property type="project" value="InterPro"/>
</dbReference>